<dbReference type="AlphaFoldDB" id="A0A939D961"/>
<dbReference type="EMBL" id="JAFJZZ010000002">
    <property type="protein sequence ID" value="MBN7773013.1"/>
    <property type="molecule type" value="Genomic_DNA"/>
</dbReference>
<reference evidence="1" key="1">
    <citation type="submission" date="2021-02" db="EMBL/GenBank/DDBJ databases">
        <title>Abyssanaerobacter marinus gen.nov., sp., nov, anaerobic bacterium isolated from the Onnuri vent field of Indian Ocean and suggestion of Mogibacteriaceae fam. nov., and proposal of reclassification of ambiguous this family's genus member.</title>
        <authorList>
            <person name="Kim Y.J."/>
            <person name="Yang J.-A."/>
        </authorList>
    </citation>
    <scope>NUCLEOTIDE SEQUENCE</scope>
    <source>
        <strain evidence="1">DSM 2634</strain>
    </source>
</reference>
<name>A0A939D961_CLOAM</name>
<gene>
    <name evidence="1" type="ORF">JYB65_06540</name>
</gene>
<dbReference type="Proteomes" id="UP000664545">
    <property type="component" value="Unassembled WGS sequence"/>
</dbReference>
<comment type="caution">
    <text evidence="1">The sequence shown here is derived from an EMBL/GenBank/DDBJ whole genome shotgun (WGS) entry which is preliminary data.</text>
</comment>
<proteinExistence type="predicted"/>
<evidence type="ECO:0000313" key="1">
    <source>
        <dbReference type="EMBL" id="MBN7773013.1"/>
    </source>
</evidence>
<accession>A0A939D961</accession>
<evidence type="ECO:0000313" key="2">
    <source>
        <dbReference type="Proteomes" id="UP000664545"/>
    </source>
</evidence>
<organism evidence="1 2">
    <name type="scientific">Clostridium aminobutyricum</name>
    <dbReference type="NCBI Taxonomy" id="33953"/>
    <lineage>
        <taxon>Bacteria</taxon>
        <taxon>Bacillati</taxon>
        <taxon>Bacillota</taxon>
        <taxon>Clostridia</taxon>
        <taxon>Eubacteriales</taxon>
        <taxon>Clostridiaceae</taxon>
        <taxon>Clostridium</taxon>
    </lineage>
</organism>
<sequence length="392" mass="45373">MTDRNFRVIKGGLDAPLHGTKEFVSAYVTDTRLMGVTGLYIHWHLVDADLATDFHQFYYFDAEEYGFETYKSIVGNDVAEISLIESALLGGLGGKKVDLSEEEARFLVQDYVRANEELSLPLPDGKEEYQFILDKPISLTLRQRSDLMKKMCDEVHSVHQVINYFLMRCFGRDYYAAKYLTNGRIDIRLYDDYPISTLCKNTIDICDEETNAYLCESLIEYNGTYHIIISEIQVDALLISGFKRRSGFKVSAAEAAMMLSRPEFITVYDILIDNEEVFDSKISEVTSNAMLTLHENGKLFLVFNKNNNHVNKQVFRLNEDIYGMYYVTDYGQMIVASYSIQGIHALEADLRRSSFDQYLVMTAKYEFKEPILYEFIQSDFEDFEDFLEFIKE</sequence>
<dbReference type="RefSeq" id="WP_206581857.1">
    <property type="nucleotide sequence ID" value="NZ_JAFJZZ010000002.1"/>
</dbReference>
<keyword evidence="2" id="KW-1185">Reference proteome</keyword>
<protein>
    <submittedName>
        <fullName evidence="1">Uncharacterized protein</fullName>
    </submittedName>
</protein>